<name>A0ABS6DYT4_9FIRM</name>
<evidence type="ECO:0000313" key="3">
    <source>
        <dbReference type="Proteomes" id="UP001196301"/>
    </source>
</evidence>
<gene>
    <name evidence="2" type="ORF">KQI20_11145</name>
</gene>
<keyword evidence="3" id="KW-1185">Reference proteome</keyword>
<dbReference type="RefSeq" id="WP_216571109.1">
    <property type="nucleotide sequence ID" value="NZ_JAHLOQ010000034.1"/>
</dbReference>
<evidence type="ECO:0008006" key="4">
    <source>
        <dbReference type="Google" id="ProtNLM"/>
    </source>
</evidence>
<dbReference type="PANTHER" id="PTHR37826">
    <property type="entry name" value="FLOTILLIN BAND_7_5 DOMAIN PROTEIN"/>
    <property type="match status" value="1"/>
</dbReference>
<dbReference type="Proteomes" id="UP001196301">
    <property type="component" value="Unassembled WGS sequence"/>
</dbReference>
<keyword evidence="1" id="KW-0812">Transmembrane</keyword>
<evidence type="ECO:0000313" key="2">
    <source>
        <dbReference type="EMBL" id="MBU5336997.1"/>
    </source>
</evidence>
<dbReference type="PANTHER" id="PTHR37826:SF3">
    <property type="entry name" value="J DOMAIN-CONTAINING PROTEIN"/>
    <property type="match status" value="1"/>
</dbReference>
<evidence type="ECO:0000256" key="1">
    <source>
        <dbReference type="SAM" id="Phobius"/>
    </source>
</evidence>
<reference evidence="2 3" key="1">
    <citation type="submission" date="2021-06" db="EMBL/GenBank/DDBJ databases">
        <authorList>
            <person name="Sun Q."/>
            <person name="Li D."/>
        </authorList>
    </citation>
    <scope>NUCLEOTIDE SEQUENCE [LARGE SCALE GENOMIC DNA]</scope>
    <source>
        <strain evidence="2 3">N19</strain>
    </source>
</reference>
<sequence length="352" mass="40202">MDTAKTYYCQNCGAVMEFDACSQNLKCPSCGNEIKIEHDESKVIEHKLTRHAMNSIKAEEKQSTSMECEGCGALVEVDATSTATTCPYCGSNYVLAKKQTDALIPDGVVPFRINKIETGEIYHKWIKSRWLAPNELKSLYQADKVQGIYIPFWTFDADVHASYNAMGGEDYEVTYKDDDGKMHTEIRTRWHHTSGHVHKFFDDVLVRASDKLKPNLLNSLIYNTQNVSSFSPDYMSGYCAEVYTIDLEDAHKEAINKMQCEMRHLCERDVLRRYDRVSNLNMNANYDKETYKHILVPIYSSAYYYKGREYHILINGQSGVISGEYPKSIFKIAAIVVVIIIIIVLAVYYVNS</sequence>
<accession>A0ABS6DYT4</accession>
<organism evidence="2 3">
    <name type="scientific">Intestinibacter bartlettii</name>
    <dbReference type="NCBI Taxonomy" id="261299"/>
    <lineage>
        <taxon>Bacteria</taxon>
        <taxon>Bacillati</taxon>
        <taxon>Bacillota</taxon>
        <taxon>Clostridia</taxon>
        <taxon>Peptostreptococcales</taxon>
        <taxon>Peptostreptococcaceae</taxon>
        <taxon>Intestinibacter</taxon>
    </lineage>
</organism>
<protein>
    <recommendedName>
        <fullName evidence="4">DNA-directed RNA polymerase subunit P</fullName>
    </recommendedName>
</protein>
<proteinExistence type="predicted"/>
<keyword evidence="1" id="KW-0472">Membrane</keyword>
<feature type="transmembrane region" description="Helical" evidence="1">
    <location>
        <begin position="329"/>
        <end position="350"/>
    </location>
</feature>
<comment type="caution">
    <text evidence="2">The sequence shown here is derived from an EMBL/GenBank/DDBJ whole genome shotgun (WGS) entry which is preliminary data.</text>
</comment>
<keyword evidence="1" id="KW-1133">Transmembrane helix</keyword>
<dbReference type="EMBL" id="JAHLOQ010000034">
    <property type="protein sequence ID" value="MBU5336997.1"/>
    <property type="molecule type" value="Genomic_DNA"/>
</dbReference>